<accession>A0A644V7M0</accession>
<dbReference type="AlphaFoldDB" id="A0A644V7M0"/>
<name>A0A644V7M0_9ZZZZ</name>
<protein>
    <submittedName>
        <fullName evidence="1">Uncharacterized protein</fullName>
    </submittedName>
</protein>
<reference evidence="1" key="1">
    <citation type="submission" date="2019-08" db="EMBL/GenBank/DDBJ databases">
        <authorList>
            <person name="Kucharzyk K."/>
            <person name="Murdoch R.W."/>
            <person name="Higgins S."/>
            <person name="Loffler F."/>
        </authorList>
    </citation>
    <scope>NUCLEOTIDE SEQUENCE</scope>
</reference>
<evidence type="ECO:0000313" key="1">
    <source>
        <dbReference type="EMBL" id="MPL86772.1"/>
    </source>
</evidence>
<gene>
    <name evidence="1" type="ORF">SDC9_32759</name>
</gene>
<dbReference type="EMBL" id="VSSQ01000227">
    <property type="protein sequence ID" value="MPL86772.1"/>
    <property type="molecule type" value="Genomic_DNA"/>
</dbReference>
<organism evidence="1">
    <name type="scientific">bioreactor metagenome</name>
    <dbReference type="NCBI Taxonomy" id="1076179"/>
    <lineage>
        <taxon>unclassified sequences</taxon>
        <taxon>metagenomes</taxon>
        <taxon>ecological metagenomes</taxon>
    </lineage>
</organism>
<comment type="caution">
    <text evidence="1">The sequence shown here is derived from an EMBL/GenBank/DDBJ whole genome shotgun (WGS) entry which is preliminary data.</text>
</comment>
<proteinExistence type="predicted"/>
<sequence length="157" mass="17202">MDLKVKLYHVHGLPIIEGEECTVALSGRGISITSANYKNELSFQDIATFEFDGTDVLQEDGIIGLVSVMAGGLIGKLEGEKFLSWAAPAGSQYPEEITCLIINFRDNDGAIKQCVFAEKPDAKGKETIIELVFAYDDVRPKPTNIEEILQKGLPLKK</sequence>